<gene>
    <name evidence="11" type="ORF">MM50RIKEN_02580</name>
</gene>
<evidence type="ECO:0000256" key="2">
    <source>
        <dbReference type="ARBA" id="ARBA00008290"/>
    </source>
</evidence>
<keyword evidence="8 9" id="KW-0482">Metalloprotease</keyword>
<dbReference type="EMBL" id="AP023418">
    <property type="protein sequence ID" value="BCK80495.1"/>
    <property type="molecule type" value="Genomic_DNA"/>
</dbReference>
<evidence type="ECO:0000256" key="4">
    <source>
        <dbReference type="ARBA" id="ARBA00022670"/>
    </source>
</evidence>
<comment type="similarity">
    <text evidence="2 9">Belongs to the peptidase M18 family.</text>
</comment>
<dbReference type="AlphaFoldDB" id="A0A810Q1Z8"/>
<evidence type="ECO:0000313" key="11">
    <source>
        <dbReference type="EMBL" id="BCK80495.1"/>
    </source>
</evidence>
<dbReference type="GO" id="GO:0008237">
    <property type="term" value="F:metallopeptidase activity"/>
    <property type="evidence" value="ECO:0007669"/>
    <property type="project" value="UniProtKB-KW"/>
</dbReference>
<dbReference type="NCBIfam" id="NF002759">
    <property type="entry name" value="PRK02813.1"/>
    <property type="match status" value="1"/>
</dbReference>
<dbReference type="PANTHER" id="PTHR28570">
    <property type="entry name" value="ASPARTYL AMINOPEPTIDASE"/>
    <property type="match status" value="1"/>
</dbReference>
<dbReference type="PRINTS" id="PR00932">
    <property type="entry name" value="AMINO1PTASE"/>
</dbReference>
<evidence type="ECO:0000313" key="12">
    <source>
        <dbReference type="Proteomes" id="UP000681035"/>
    </source>
</evidence>
<dbReference type="Gene3D" id="2.30.250.10">
    <property type="entry name" value="Aminopeptidase i, Domain 2"/>
    <property type="match status" value="1"/>
</dbReference>
<dbReference type="SUPFAM" id="SSF101821">
    <property type="entry name" value="Aminopeptidase/glucanase lid domain"/>
    <property type="match status" value="1"/>
</dbReference>
<evidence type="ECO:0000256" key="7">
    <source>
        <dbReference type="ARBA" id="ARBA00022833"/>
    </source>
</evidence>
<proteinExistence type="inferred from homology"/>
<dbReference type="SUPFAM" id="SSF53187">
    <property type="entry name" value="Zn-dependent exopeptidases"/>
    <property type="match status" value="1"/>
</dbReference>
<comment type="cofactor">
    <cofactor evidence="1 10">
        <name>Zn(2+)</name>
        <dbReference type="ChEBI" id="CHEBI:29105"/>
    </cofactor>
</comment>
<dbReference type="InterPro" id="IPR023358">
    <property type="entry name" value="Peptidase_M18_dom2"/>
</dbReference>
<name>A0A810Q1Z8_9FIRM</name>
<dbReference type="Pfam" id="PF02127">
    <property type="entry name" value="Peptidase_M18"/>
    <property type="match status" value="1"/>
</dbReference>
<organism evidence="11 12">
    <name type="scientific">Vescimonas coprocola</name>
    <dbReference type="NCBI Taxonomy" id="2714355"/>
    <lineage>
        <taxon>Bacteria</taxon>
        <taxon>Bacillati</taxon>
        <taxon>Bacillota</taxon>
        <taxon>Clostridia</taxon>
        <taxon>Eubacteriales</taxon>
        <taxon>Oscillospiraceae</taxon>
        <taxon>Vescimonas</taxon>
    </lineage>
</organism>
<accession>A0A810Q1Z8</accession>
<evidence type="ECO:0000256" key="9">
    <source>
        <dbReference type="RuleBase" id="RU004386"/>
    </source>
</evidence>
<dbReference type="GO" id="GO:0006508">
    <property type="term" value="P:proteolysis"/>
    <property type="evidence" value="ECO:0007669"/>
    <property type="project" value="UniProtKB-KW"/>
</dbReference>
<protein>
    <recommendedName>
        <fullName evidence="10">M18 family aminopeptidase</fullName>
        <ecNumber evidence="10">3.4.11.-</ecNumber>
    </recommendedName>
</protein>
<evidence type="ECO:0000256" key="10">
    <source>
        <dbReference type="RuleBase" id="RU004387"/>
    </source>
</evidence>
<dbReference type="GO" id="GO:0008270">
    <property type="term" value="F:zinc ion binding"/>
    <property type="evidence" value="ECO:0007669"/>
    <property type="project" value="InterPro"/>
</dbReference>
<keyword evidence="4 9" id="KW-0645">Protease</keyword>
<dbReference type="GO" id="GO:0005737">
    <property type="term" value="C:cytoplasm"/>
    <property type="evidence" value="ECO:0007669"/>
    <property type="project" value="UniProtKB-ARBA"/>
</dbReference>
<dbReference type="Gene3D" id="3.40.630.10">
    <property type="entry name" value="Zn peptidases"/>
    <property type="match status" value="1"/>
</dbReference>
<dbReference type="EC" id="3.4.11.-" evidence="10"/>
<dbReference type="GO" id="GO:0004177">
    <property type="term" value="F:aminopeptidase activity"/>
    <property type="evidence" value="ECO:0007669"/>
    <property type="project" value="UniProtKB-KW"/>
</dbReference>
<keyword evidence="7 9" id="KW-0862">Zinc</keyword>
<reference evidence="11" key="1">
    <citation type="submission" date="2020-09" db="EMBL/GenBank/DDBJ databases">
        <title>New species isolated from human feces.</title>
        <authorList>
            <person name="Kitahara M."/>
            <person name="Shigeno Y."/>
            <person name="Shime M."/>
            <person name="Matsumoto Y."/>
            <person name="Nakamura S."/>
            <person name="Motooka D."/>
            <person name="Fukuoka S."/>
            <person name="Nishikawa H."/>
            <person name="Benno Y."/>
        </authorList>
    </citation>
    <scope>NUCLEOTIDE SEQUENCE</scope>
    <source>
        <strain evidence="11">MM50</strain>
    </source>
</reference>
<keyword evidence="12" id="KW-1185">Reference proteome</keyword>
<evidence type="ECO:0000256" key="6">
    <source>
        <dbReference type="ARBA" id="ARBA00022801"/>
    </source>
</evidence>
<dbReference type="KEGG" id="vcop:MM50RIKEN_02580"/>
<evidence type="ECO:0000256" key="3">
    <source>
        <dbReference type="ARBA" id="ARBA00022438"/>
    </source>
</evidence>
<evidence type="ECO:0000256" key="1">
    <source>
        <dbReference type="ARBA" id="ARBA00001947"/>
    </source>
</evidence>
<dbReference type="InterPro" id="IPR001948">
    <property type="entry name" value="Peptidase_M18"/>
</dbReference>
<evidence type="ECO:0000256" key="5">
    <source>
        <dbReference type="ARBA" id="ARBA00022723"/>
    </source>
</evidence>
<keyword evidence="5 9" id="KW-0479">Metal-binding</keyword>
<evidence type="ECO:0000256" key="8">
    <source>
        <dbReference type="ARBA" id="ARBA00023049"/>
    </source>
</evidence>
<dbReference type="Proteomes" id="UP000681035">
    <property type="component" value="Chromosome"/>
</dbReference>
<dbReference type="RefSeq" id="WP_213541438.1">
    <property type="nucleotide sequence ID" value="NZ_AP023418.1"/>
</dbReference>
<dbReference type="PANTHER" id="PTHR28570:SF3">
    <property type="entry name" value="ASPARTYL AMINOPEPTIDASE"/>
    <property type="match status" value="1"/>
</dbReference>
<keyword evidence="6 9" id="KW-0378">Hydrolase</keyword>
<keyword evidence="3 9" id="KW-0031">Aminopeptidase</keyword>
<sequence length="426" mass="46515">MISAMLQYIQRSPDCFHAVEELRQRLLREGYTELRPGRWQLTAGGKYFTTKNGSSLMAFRIPQEAPAGFLLTASHSDSPCFRLRDHAELTGEYIRLSAERYGGMINDSWLDRPLSVAGRVLVRREGGLEARLVDLKRDVALIPRVAIHLNRETNNGVKYDPARDLVALYAAGTGSGSFYREVARTADCAPEDVVAGDLVLYNNQPGTVWGPEGEFVSAPRLDDLACVFACTEGFLTAQERDMVPVLCVFDNEEIGSETKQGAASVFLPETLAAISEALGLSAADHRALLADSMMLSCDNGHARHPNHPELADTNEAPVPNGGVVVKHSPRYATDGVSAAVFTELCRRTEVPVQHYANRPDQMGGATLGNIADTKLPIPTVDIGMAQLAMHSCFETMGSRDVETFVRAVRACYESSLRFTPEGVALR</sequence>